<gene>
    <name evidence="3" type="primary">Dwil\GK16067</name>
    <name evidence="3" type="ORF">Dwil_GK16067</name>
</gene>
<proteinExistence type="predicted"/>
<dbReference type="OrthoDB" id="9996331at2759"/>
<dbReference type="OMA" id="TNIDERC"/>
<reference evidence="3 4" key="1">
    <citation type="journal article" date="2007" name="Nature">
        <title>Evolution of genes and genomes on the Drosophila phylogeny.</title>
        <authorList>
            <consortium name="Drosophila 12 Genomes Consortium"/>
            <person name="Clark A.G."/>
            <person name="Eisen M.B."/>
            <person name="Smith D.R."/>
            <person name="Bergman C.M."/>
            <person name="Oliver B."/>
            <person name="Markow T.A."/>
            <person name="Kaufman T.C."/>
            <person name="Kellis M."/>
            <person name="Gelbart W."/>
            <person name="Iyer V.N."/>
            <person name="Pollard D.A."/>
            <person name="Sackton T.B."/>
            <person name="Larracuente A.M."/>
            <person name="Singh N.D."/>
            <person name="Abad J.P."/>
            <person name="Abt D.N."/>
            <person name="Adryan B."/>
            <person name="Aguade M."/>
            <person name="Akashi H."/>
            <person name="Anderson W.W."/>
            <person name="Aquadro C.F."/>
            <person name="Ardell D.H."/>
            <person name="Arguello R."/>
            <person name="Artieri C.G."/>
            <person name="Barbash D.A."/>
            <person name="Barker D."/>
            <person name="Barsanti P."/>
            <person name="Batterham P."/>
            <person name="Batzoglou S."/>
            <person name="Begun D."/>
            <person name="Bhutkar A."/>
            <person name="Blanco E."/>
            <person name="Bosak S.A."/>
            <person name="Bradley R.K."/>
            <person name="Brand A.D."/>
            <person name="Brent M.R."/>
            <person name="Brooks A.N."/>
            <person name="Brown R.H."/>
            <person name="Butlin R.K."/>
            <person name="Caggese C."/>
            <person name="Calvi B.R."/>
            <person name="Bernardo de Carvalho A."/>
            <person name="Caspi A."/>
            <person name="Castrezana S."/>
            <person name="Celniker S.E."/>
            <person name="Chang J.L."/>
            <person name="Chapple C."/>
            <person name="Chatterji S."/>
            <person name="Chinwalla A."/>
            <person name="Civetta A."/>
            <person name="Clifton S.W."/>
            <person name="Comeron J.M."/>
            <person name="Costello J.C."/>
            <person name="Coyne J.A."/>
            <person name="Daub J."/>
            <person name="David R.G."/>
            <person name="Delcher A.L."/>
            <person name="Delehaunty K."/>
            <person name="Do C.B."/>
            <person name="Ebling H."/>
            <person name="Edwards K."/>
            <person name="Eickbush T."/>
            <person name="Evans J.D."/>
            <person name="Filipski A."/>
            <person name="Findeiss S."/>
            <person name="Freyhult E."/>
            <person name="Fulton L."/>
            <person name="Fulton R."/>
            <person name="Garcia A.C."/>
            <person name="Gardiner A."/>
            <person name="Garfield D.A."/>
            <person name="Garvin B.E."/>
            <person name="Gibson G."/>
            <person name="Gilbert D."/>
            <person name="Gnerre S."/>
            <person name="Godfrey J."/>
            <person name="Good R."/>
            <person name="Gotea V."/>
            <person name="Gravely B."/>
            <person name="Greenberg A.J."/>
            <person name="Griffiths-Jones S."/>
            <person name="Gross S."/>
            <person name="Guigo R."/>
            <person name="Gustafson E.A."/>
            <person name="Haerty W."/>
            <person name="Hahn M.W."/>
            <person name="Halligan D.L."/>
            <person name="Halpern A.L."/>
            <person name="Halter G.M."/>
            <person name="Han M.V."/>
            <person name="Heger A."/>
            <person name="Hillier L."/>
            <person name="Hinrichs A.S."/>
            <person name="Holmes I."/>
            <person name="Hoskins R.A."/>
            <person name="Hubisz M.J."/>
            <person name="Hultmark D."/>
            <person name="Huntley M.A."/>
            <person name="Jaffe D.B."/>
            <person name="Jagadeeshan S."/>
            <person name="Jeck W.R."/>
            <person name="Johnson J."/>
            <person name="Jones C.D."/>
            <person name="Jordan W.C."/>
            <person name="Karpen G.H."/>
            <person name="Kataoka E."/>
            <person name="Keightley P.D."/>
            <person name="Kheradpour P."/>
            <person name="Kirkness E.F."/>
            <person name="Koerich L.B."/>
            <person name="Kristiansen K."/>
            <person name="Kudrna D."/>
            <person name="Kulathinal R.J."/>
            <person name="Kumar S."/>
            <person name="Kwok R."/>
            <person name="Lander E."/>
            <person name="Langley C.H."/>
            <person name="Lapoint R."/>
            <person name="Lazzaro B.P."/>
            <person name="Lee S.J."/>
            <person name="Levesque L."/>
            <person name="Li R."/>
            <person name="Lin C.F."/>
            <person name="Lin M.F."/>
            <person name="Lindblad-Toh K."/>
            <person name="Llopart A."/>
            <person name="Long M."/>
            <person name="Low L."/>
            <person name="Lozovsky E."/>
            <person name="Lu J."/>
            <person name="Luo M."/>
            <person name="Machado C.A."/>
            <person name="Makalowski W."/>
            <person name="Marzo M."/>
            <person name="Matsuda M."/>
            <person name="Matzkin L."/>
            <person name="McAllister B."/>
            <person name="McBride C.S."/>
            <person name="McKernan B."/>
            <person name="McKernan K."/>
            <person name="Mendez-Lago M."/>
            <person name="Minx P."/>
            <person name="Mollenhauer M.U."/>
            <person name="Montooth K."/>
            <person name="Mount S.M."/>
            <person name="Mu X."/>
            <person name="Myers E."/>
            <person name="Negre B."/>
            <person name="Newfeld S."/>
            <person name="Nielsen R."/>
            <person name="Noor M.A."/>
            <person name="O'Grady P."/>
            <person name="Pachter L."/>
            <person name="Papaceit M."/>
            <person name="Parisi M.J."/>
            <person name="Parisi M."/>
            <person name="Parts L."/>
            <person name="Pedersen J.S."/>
            <person name="Pesole G."/>
            <person name="Phillippy A.M."/>
            <person name="Ponting C.P."/>
            <person name="Pop M."/>
            <person name="Porcelli D."/>
            <person name="Powell J.R."/>
            <person name="Prohaska S."/>
            <person name="Pruitt K."/>
            <person name="Puig M."/>
            <person name="Quesneville H."/>
            <person name="Ram K.R."/>
            <person name="Rand D."/>
            <person name="Rasmussen M.D."/>
            <person name="Reed L.K."/>
            <person name="Reenan R."/>
            <person name="Reily A."/>
            <person name="Remington K.A."/>
            <person name="Rieger T.T."/>
            <person name="Ritchie M.G."/>
            <person name="Robin C."/>
            <person name="Rogers Y.H."/>
            <person name="Rohde C."/>
            <person name="Rozas J."/>
            <person name="Rubenfield M.J."/>
            <person name="Ruiz A."/>
            <person name="Russo S."/>
            <person name="Salzberg S.L."/>
            <person name="Sanchez-Gracia A."/>
            <person name="Saranga D.J."/>
            <person name="Sato H."/>
            <person name="Schaeffer S.W."/>
            <person name="Schatz M.C."/>
            <person name="Schlenke T."/>
            <person name="Schwartz R."/>
            <person name="Segarra C."/>
            <person name="Singh R.S."/>
            <person name="Sirot L."/>
            <person name="Sirota M."/>
            <person name="Sisneros N.B."/>
            <person name="Smith C.D."/>
            <person name="Smith T.F."/>
            <person name="Spieth J."/>
            <person name="Stage D.E."/>
            <person name="Stark A."/>
            <person name="Stephan W."/>
            <person name="Strausberg R.L."/>
            <person name="Strempel S."/>
            <person name="Sturgill D."/>
            <person name="Sutton G."/>
            <person name="Sutton G.G."/>
            <person name="Tao W."/>
            <person name="Teichmann S."/>
            <person name="Tobari Y.N."/>
            <person name="Tomimura Y."/>
            <person name="Tsolas J.M."/>
            <person name="Valente V.L."/>
            <person name="Venter E."/>
            <person name="Venter J.C."/>
            <person name="Vicario S."/>
            <person name="Vieira F.G."/>
            <person name="Vilella A.J."/>
            <person name="Villasante A."/>
            <person name="Walenz B."/>
            <person name="Wang J."/>
            <person name="Wasserman M."/>
            <person name="Watts T."/>
            <person name="Wilson D."/>
            <person name="Wilson R.K."/>
            <person name="Wing R.A."/>
            <person name="Wolfner M.F."/>
            <person name="Wong A."/>
            <person name="Wong G.K."/>
            <person name="Wu C.I."/>
            <person name="Wu G."/>
            <person name="Yamamoto D."/>
            <person name="Yang H.P."/>
            <person name="Yang S.P."/>
            <person name="Yorke J.A."/>
            <person name="Yoshida K."/>
            <person name="Zdobnov E."/>
            <person name="Zhang P."/>
            <person name="Zhang Y."/>
            <person name="Zimin A.V."/>
            <person name="Baldwin J."/>
            <person name="Abdouelleil A."/>
            <person name="Abdulkadir J."/>
            <person name="Abebe A."/>
            <person name="Abera B."/>
            <person name="Abreu J."/>
            <person name="Acer S.C."/>
            <person name="Aftuck L."/>
            <person name="Alexander A."/>
            <person name="An P."/>
            <person name="Anderson E."/>
            <person name="Anderson S."/>
            <person name="Arachi H."/>
            <person name="Azer M."/>
            <person name="Bachantsang P."/>
            <person name="Barry A."/>
            <person name="Bayul T."/>
            <person name="Berlin A."/>
            <person name="Bessette D."/>
            <person name="Bloom T."/>
            <person name="Blye J."/>
            <person name="Boguslavskiy L."/>
            <person name="Bonnet C."/>
            <person name="Boukhgalter B."/>
            <person name="Bourzgui I."/>
            <person name="Brown A."/>
            <person name="Cahill P."/>
            <person name="Channer S."/>
            <person name="Cheshatsang Y."/>
            <person name="Chuda L."/>
            <person name="Citroen M."/>
            <person name="Collymore A."/>
            <person name="Cooke P."/>
            <person name="Costello M."/>
            <person name="D'Aco K."/>
            <person name="Daza R."/>
            <person name="De Haan G."/>
            <person name="DeGray S."/>
            <person name="DeMaso C."/>
            <person name="Dhargay N."/>
            <person name="Dooley K."/>
            <person name="Dooley E."/>
            <person name="Doricent M."/>
            <person name="Dorje P."/>
            <person name="Dorjee K."/>
            <person name="Dupes A."/>
            <person name="Elong R."/>
            <person name="Falk J."/>
            <person name="Farina A."/>
            <person name="Faro S."/>
            <person name="Ferguson D."/>
            <person name="Fisher S."/>
            <person name="Foley C.D."/>
            <person name="Franke A."/>
            <person name="Friedrich D."/>
            <person name="Gadbois L."/>
            <person name="Gearin G."/>
            <person name="Gearin C.R."/>
            <person name="Giannoukos G."/>
            <person name="Goode T."/>
            <person name="Graham J."/>
            <person name="Grandbois E."/>
            <person name="Grewal S."/>
            <person name="Gyaltsen K."/>
            <person name="Hafez N."/>
            <person name="Hagos B."/>
            <person name="Hall J."/>
            <person name="Henson C."/>
            <person name="Hollinger A."/>
            <person name="Honan T."/>
            <person name="Huard M.D."/>
            <person name="Hughes L."/>
            <person name="Hurhula B."/>
            <person name="Husby M.E."/>
            <person name="Kamat A."/>
            <person name="Kanga B."/>
            <person name="Kashin S."/>
            <person name="Khazanovich D."/>
            <person name="Kisner P."/>
            <person name="Lance K."/>
            <person name="Lara M."/>
            <person name="Lee W."/>
            <person name="Lennon N."/>
            <person name="Letendre F."/>
            <person name="LeVine R."/>
            <person name="Lipovsky A."/>
            <person name="Liu X."/>
            <person name="Liu J."/>
            <person name="Liu S."/>
            <person name="Lokyitsang T."/>
            <person name="Lokyitsang Y."/>
            <person name="Lubonja R."/>
            <person name="Lui A."/>
            <person name="MacDonald P."/>
            <person name="Magnisalis V."/>
            <person name="Maru K."/>
            <person name="Matthews C."/>
            <person name="McCusker W."/>
            <person name="McDonough S."/>
            <person name="Mehta T."/>
            <person name="Meldrim J."/>
            <person name="Meneus L."/>
            <person name="Mihai O."/>
            <person name="Mihalev A."/>
            <person name="Mihova T."/>
            <person name="Mittelman R."/>
            <person name="Mlenga V."/>
            <person name="Montmayeur A."/>
            <person name="Mulrain L."/>
            <person name="Navidi A."/>
            <person name="Naylor J."/>
            <person name="Negash T."/>
            <person name="Nguyen T."/>
            <person name="Nguyen N."/>
            <person name="Nicol R."/>
            <person name="Norbu C."/>
            <person name="Norbu N."/>
            <person name="Novod N."/>
            <person name="O'Neill B."/>
            <person name="Osman S."/>
            <person name="Markiewicz E."/>
            <person name="Oyono O.L."/>
            <person name="Patti C."/>
            <person name="Phunkhang P."/>
            <person name="Pierre F."/>
            <person name="Priest M."/>
            <person name="Raghuraman S."/>
            <person name="Rege F."/>
            <person name="Reyes R."/>
            <person name="Rise C."/>
            <person name="Rogov P."/>
            <person name="Ross K."/>
            <person name="Ryan E."/>
            <person name="Settipalli S."/>
            <person name="Shea T."/>
            <person name="Sherpa N."/>
            <person name="Shi L."/>
            <person name="Shih D."/>
            <person name="Sparrow T."/>
            <person name="Spaulding J."/>
            <person name="Stalker J."/>
            <person name="Stange-Thomann N."/>
            <person name="Stavropoulos S."/>
            <person name="Stone C."/>
            <person name="Strader C."/>
            <person name="Tesfaye S."/>
            <person name="Thomson T."/>
            <person name="Thoulutsang Y."/>
            <person name="Thoulutsang D."/>
            <person name="Topham K."/>
            <person name="Topping I."/>
            <person name="Tsamla T."/>
            <person name="Vassiliev H."/>
            <person name="Vo A."/>
            <person name="Wangchuk T."/>
            <person name="Wangdi T."/>
            <person name="Weiand M."/>
            <person name="Wilkinson J."/>
            <person name="Wilson A."/>
            <person name="Yadav S."/>
            <person name="Young G."/>
            <person name="Yu Q."/>
            <person name="Zembek L."/>
            <person name="Zhong D."/>
            <person name="Zimmer A."/>
            <person name="Zwirko Z."/>
            <person name="Jaffe D.B."/>
            <person name="Alvarez P."/>
            <person name="Brockman W."/>
            <person name="Butler J."/>
            <person name="Chin C."/>
            <person name="Gnerre S."/>
            <person name="Grabherr M."/>
            <person name="Kleber M."/>
            <person name="Mauceli E."/>
            <person name="MacCallum I."/>
        </authorList>
    </citation>
    <scope>NUCLEOTIDE SEQUENCE [LARGE SCALE GENOMIC DNA]</scope>
    <source>
        <strain evidence="4">Tucson 14030-0811.24</strain>
    </source>
</reference>
<protein>
    <recommendedName>
        <fullName evidence="2">Tc3 transposase DNA binding domain-containing protein</fullName>
    </recommendedName>
</protein>
<dbReference type="AlphaFoldDB" id="B4MU89"/>
<dbReference type="InterPro" id="IPR036397">
    <property type="entry name" value="RNaseH_sf"/>
</dbReference>
<sequence length="151" mass="17822">MPRGTSLSDYEQGIILGMHESGSKISEIATRLNRHRNCISRFLKNPSKYGATRRSGRKTNIDERCKRQIRRLAVEDSMSSGQIRAQLDLQITRSRIVQVLNENRFVKHTSMVPKPKLLERHIKARLEFANRYRFWDKEWHNIIFSDEKKLV</sequence>
<evidence type="ECO:0000313" key="4">
    <source>
        <dbReference type="Proteomes" id="UP000007798"/>
    </source>
</evidence>
<dbReference type="InterPro" id="IPR025898">
    <property type="entry name" value="Tc3_transposase_DNA-bd_dom"/>
</dbReference>
<dbReference type="Proteomes" id="UP000007798">
    <property type="component" value="Unassembled WGS sequence"/>
</dbReference>
<dbReference type="EMBL" id="CH963855">
    <property type="protein sequence ID" value="EDW75678.1"/>
    <property type="molecule type" value="Genomic_DNA"/>
</dbReference>
<dbReference type="GO" id="GO:0003677">
    <property type="term" value="F:DNA binding"/>
    <property type="evidence" value="ECO:0007669"/>
    <property type="project" value="InterPro"/>
</dbReference>
<organism evidence="3 4">
    <name type="scientific">Drosophila willistoni</name>
    <name type="common">Fruit fly</name>
    <dbReference type="NCBI Taxonomy" id="7260"/>
    <lineage>
        <taxon>Eukaryota</taxon>
        <taxon>Metazoa</taxon>
        <taxon>Ecdysozoa</taxon>
        <taxon>Arthropoda</taxon>
        <taxon>Hexapoda</taxon>
        <taxon>Insecta</taxon>
        <taxon>Pterygota</taxon>
        <taxon>Neoptera</taxon>
        <taxon>Endopterygota</taxon>
        <taxon>Diptera</taxon>
        <taxon>Brachycera</taxon>
        <taxon>Muscomorpha</taxon>
        <taxon>Ephydroidea</taxon>
        <taxon>Drosophilidae</taxon>
        <taxon>Drosophila</taxon>
        <taxon>Sophophora</taxon>
    </lineage>
</organism>
<dbReference type="InterPro" id="IPR036388">
    <property type="entry name" value="WH-like_DNA-bd_sf"/>
</dbReference>
<dbReference type="Gene3D" id="3.30.420.10">
    <property type="entry name" value="Ribonuclease H-like superfamily/Ribonuclease H"/>
    <property type="match status" value="1"/>
</dbReference>
<dbReference type="HOGENOM" id="CLU_033666_10_3_1"/>
<evidence type="ECO:0000313" key="3">
    <source>
        <dbReference type="EMBL" id="EDW75678.1"/>
    </source>
</evidence>
<dbReference type="Gene3D" id="1.10.10.10">
    <property type="entry name" value="Winged helix-like DNA-binding domain superfamily/Winged helix DNA-binding domain"/>
    <property type="match status" value="1"/>
</dbReference>
<dbReference type="STRING" id="7260.B4MU89"/>
<accession>B4MU89</accession>
<feature type="domain" description="Tc3 transposase DNA binding" evidence="2">
    <location>
        <begin position="3"/>
        <end position="52"/>
    </location>
</feature>
<evidence type="ECO:0000256" key="1">
    <source>
        <dbReference type="ARBA" id="ARBA00004123"/>
    </source>
</evidence>
<dbReference type="GO" id="GO:0005634">
    <property type="term" value="C:nucleus"/>
    <property type="evidence" value="ECO:0007669"/>
    <property type="project" value="UniProtKB-SubCell"/>
</dbReference>
<dbReference type="eggNOG" id="ENOG502TFVV">
    <property type="taxonomic scope" value="Eukaryota"/>
</dbReference>
<dbReference type="Pfam" id="PF11427">
    <property type="entry name" value="HTH_Tnp_Tc3_1"/>
    <property type="match status" value="1"/>
</dbReference>
<dbReference type="InParanoid" id="B4MU89"/>
<keyword evidence="4" id="KW-1185">Reference proteome</keyword>
<name>B4MU89_DROWI</name>
<dbReference type="Gene3D" id="1.10.10.60">
    <property type="entry name" value="Homeodomain-like"/>
    <property type="match status" value="1"/>
</dbReference>
<comment type="subcellular location">
    <subcellularLocation>
        <location evidence="1">Nucleus</location>
    </subcellularLocation>
</comment>
<dbReference type="SUPFAM" id="SSF46689">
    <property type="entry name" value="Homeodomain-like"/>
    <property type="match status" value="1"/>
</dbReference>
<dbReference type="InterPro" id="IPR009057">
    <property type="entry name" value="Homeodomain-like_sf"/>
</dbReference>
<evidence type="ECO:0000259" key="2">
    <source>
        <dbReference type="Pfam" id="PF11427"/>
    </source>
</evidence>